<sequence length="167" mass="19364">MRLPWAYCCHYLGHELPWAELDPYPACTNEASKAFNRGCLPGDNRREATGQISCCMHEIPEYICEVHVTQYVHDWQWRRRERKVTESPEERHADFCGRETLCYAKETPPLVQFGYQLAKEESLQVPLRKVTISSNGFSSSFNLVIPDCMDPLRHTSKIPFLASTYSF</sequence>
<protein>
    <submittedName>
        <fullName evidence="1">Uncharacterized protein</fullName>
    </submittedName>
</protein>
<accession>A0A0C2MS23</accession>
<evidence type="ECO:0000313" key="2">
    <source>
        <dbReference type="Proteomes" id="UP000031668"/>
    </source>
</evidence>
<organism evidence="1 2">
    <name type="scientific">Thelohanellus kitauei</name>
    <name type="common">Myxosporean</name>
    <dbReference type="NCBI Taxonomy" id="669202"/>
    <lineage>
        <taxon>Eukaryota</taxon>
        <taxon>Metazoa</taxon>
        <taxon>Cnidaria</taxon>
        <taxon>Myxozoa</taxon>
        <taxon>Myxosporea</taxon>
        <taxon>Bivalvulida</taxon>
        <taxon>Platysporina</taxon>
        <taxon>Myxobolidae</taxon>
        <taxon>Thelohanellus</taxon>
    </lineage>
</organism>
<proteinExistence type="predicted"/>
<name>A0A0C2MS23_THEKT</name>
<comment type="caution">
    <text evidence="1">The sequence shown here is derived from an EMBL/GenBank/DDBJ whole genome shotgun (WGS) entry which is preliminary data.</text>
</comment>
<dbReference type="AlphaFoldDB" id="A0A0C2MS23"/>
<gene>
    <name evidence="1" type="ORF">RF11_11413</name>
</gene>
<dbReference type="EMBL" id="JWZT01002187">
    <property type="protein sequence ID" value="KII70096.1"/>
    <property type="molecule type" value="Genomic_DNA"/>
</dbReference>
<evidence type="ECO:0000313" key="1">
    <source>
        <dbReference type="EMBL" id="KII70096.1"/>
    </source>
</evidence>
<reference evidence="1 2" key="1">
    <citation type="journal article" date="2014" name="Genome Biol. Evol.">
        <title>The genome of the myxosporean Thelohanellus kitauei shows adaptations to nutrient acquisition within its fish host.</title>
        <authorList>
            <person name="Yang Y."/>
            <person name="Xiong J."/>
            <person name="Zhou Z."/>
            <person name="Huo F."/>
            <person name="Miao W."/>
            <person name="Ran C."/>
            <person name="Liu Y."/>
            <person name="Zhang J."/>
            <person name="Feng J."/>
            <person name="Wang M."/>
            <person name="Wang M."/>
            <person name="Wang L."/>
            <person name="Yao B."/>
        </authorList>
    </citation>
    <scope>NUCLEOTIDE SEQUENCE [LARGE SCALE GENOMIC DNA]</scope>
    <source>
        <strain evidence="1">Wuqing</strain>
    </source>
</reference>
<dbReference type="Proteomes" id="UP000031668">
    <property type="component" value="Unassembled WGS sequence"/>
</dbReference>
<keyword evidence="2" id="KW-1185">Reference proteome</keyword>